<proteinExistence type="predicted"/>
<gene>
    <name evidence="1" type="ORF">LCGC14_2631370</name>
</gene>
<reference evidence="1" key="1">
    <citation type="journal article" date="2015" name="Nature">
        <title>Complex archaea that bridge the gap between prokaryotes and eukaryotes.</title>
        <authorList>
            <person name="Spang A."/>
            <person name="Saw J.H."/>
            <person name="Jorgensen S.L."/>
            <person name="Zaremba-Niedzwiedzka K."/>
            <person name="Martijn J."/>
            <person name="Lind A.E."/>
            <person name="van Eijk R."/>
            <person name="Schleper C."/>
            <person name="Guy L."/>
            <person name="Ettema T.J."/>
        </authorList>
    </citation>
    <scope>NUCLEOTIDE SEQUENCE</scope>
</reference>
<comment type="caution">
    <text evidence="1">The sequence shown here is derived from an EMBL/GenBank/DDBJ whole genome shotgun (WGS) entry which is preliminary data.</text>
</comment>
<dbReference type="SUPFAM" id="SSF56672">
    <property type="entry name" value="DNA/RNA polymerases"/>
    <property type="match status" value="1"/>
</dbReference>
<dbReference type="AlphaFoldDB" id="A0A0F9A0D0"/>
<organism evidence="1">
    <name type="scientific">marine sediment metagenome</name>
    <dbReference type="NCBI Taxonomy" id="412755"/>
    <lineage>
        <taxon>unclassified sequences</taxon>
        <taxon>metagenomes</taxon>
        <taxon>ecological metagenomes</taxon>
    </lineage>
</organism>
<accession>A0A0F9A0D0</accession>
<sequence>HYDIDAVIRVGNNFGIQSGGHDLHSLAHIYHENTESLISRAQPGLEMHDNLMMETHEKDIEQTAFMIKQGWESVARNTILADGSPLGWEIPVEIKWGPSFGESTHTLTTGGKIVKENSND</sequence>
<name>A0A0F9A0D0_9ZZZZ</name>
<dbReference type="InterPro" id="IPR043502">
    <property type="entry name" value="DNA/RNA_pol_sf"/>
</dbReference>
<evidence type="ECO:0000313" key="1">
    <source>
        <dbReference type="EMBL" id="KKK99578.1"/>
    </source>
</evidence>
<protein>
    <submittedName>
        <fullName evidence="1">Uncharacterized protein</fullName>
    </submittedName>
</protein>
<dbReference type="Gene3D" id="3.30.70.370">
    <property type="match status" value="1"/>
</dbReference>
<dbReference type="EMBL" id="LAZR01045145">
    <property type="protein sequence ID" value="KKK99578.1"/>
    <property type="molecule type" value="Genomic_DNA"/>
</dbReference>
<feature type="non-terminal residue" evidence="1">
    <location>
        <position position="1"/>
    </location>
</feature>